<organism evidence="2 3">
    <name type="scientific">Acer yangbiense</name>
    <dbReference type="NCBI Taxonomy" id="1000413"/>
    <lineage>
        <taxon>Eukaryota</taxon>
        <taxon>Viridiplantae</taxon>
        <taxon>Streptophyta</taxon>
        <taxon>Embryophyta</taxon>
        <taxon>Tracheophyta</taxon>
        <taxon>Spermatophyta</taxon>
        <taxon>Magnoliopsida</taxon>
        <taxon>eudicotyledons</taxon>
        <taxon>Gunneridae</taxon>
        <taxon>Pentapetalae</taxon>
        <taxon>rosids</taxon>
        <taxon>malvids</taxon>
        <taxon>Sapindales</taxon>
        <taxon>Sapindaceae</taxon>
        <taxon>Hippocastanoideae</taxon>
        <taxon>Acereae</taxon>
        <taxon>Acer</taxon>
    </lineage>
</organism>
<dbReference type="EMBL" id="VAHF01000005">
    <property type="protein sequence ID" value="TXG62050.1"/>
    <property type="molecule type" value="Genomic_DNA"/>
</dbReference>
<name>A0A5C7HYM8_9ROSI</name>
<feature type="compositionally biased region" description="Basic residues" evidence="1">
    <location>
        <begin position="28"/>
        <end position="41"/>
    </location>
</feature>
<dbReference type="OrthoDB" id="391988at2759"/>
<evidence type="ECO:0000313" key="2">
    <source>
        <dbReference type="EMBL" id="TXG62050.1"/>
    </source>
</evidence>
<gene>
    <name evidence="2" type="ORF">EZV62_013413</name>
</gene>
<evidence type="ECO:0000313" key="3">
    <source>
        <dbReference type="Proteomes" id="UP000323000"/>
    </source>
</evidence>
<comment type="caution">
    <text evidence="2">The sequence shown here is derived from an EMBL/GenBank/DDBJ whole genome shotgun (WGS) entry which is preliminary data.</text>
</comment>
<keyword evidence="3" id="KW-1185">Reference proteome</keyword>
<proteinExistence type="predicted"/>
<feature type="region of interest" description="Disordered" evidence="1">
    <location>
        <begin position="21"/>
        <end position="51"/>
    </location>
</feature>
<sequence>MMSVNTSAKIDDVLIQTDSRVAANSCHSPRHRSSPRKKNSKRQQDGSCSTSKAQLFNLHKTTALSSPKSLHSPAKAQGSNIVLSKYARDAQVVQAEFVKSSVKTEDCASDGLPELRLLIGQMLANLRCSIRLFEGKNLLSPLRNLLWRRQGMFIRYSYSDWSYVITLPARTVYSKIKGTELNLSSHLGS</sequence>
<reference evidence="3" key="1">
    <citation type="journal article" date="2019" name="Gigascience">
        <title>De novo genome assembly of the endangered Acer yangbiense, a plant species with extremely small populations endemic to Yunnan Province, China.</title>
        <authorList>
            <person name="Yang J."/>
            <person name="Wariss H.M."/>
            <person name="Tao L."/>
            <person name="Zhang R."/>
            <person name="Yun Q."/>
            <person name="Hollingsworth P."/>
            <person name="Dao Z."/>
            <person name="Luo G."/>
            <person name="Guo H."/>
            <person name="Ma Y."/>
            <person name="Sun W."/>
        </authorList>
    </citation>
    <scope>NUCLEOTIDE SEQUENCE [LARGE SCALE GENOMIC DNA]</scope>
    <source>
        <strain evidence="3">cv. Malutang</strain>
    </source>
</reference>
<dbReference type="Proteomes" id="UP000323000">
    <property type="component" value="Chromosome 5"/>
</dbReference>
<dbReference type="AlphaFoldDB" id="A0A5C7HYM8"/>
<protein>
    <submittedName>
        <fullName evidence="2">Uncharacterized protein</fullName>
    </submittedName>
</protein>
<accession>A0A5C7HYM8</accession>
<evidence type="ECO:0000256" key="1">
    <source>
        <dbReference type="SAM" id="MobiDB-lite"/>
    </source>
</evidence>